<keyword evidence="10" id="KW-0807">Transducer</keyword>
<proteinExistence type="inferred from homology"/>
<dbReference type="Pfam" id="PF01094">
    <property type="entry name" value="ANF_receptor"/>
    <property type="match status" value="1"/>
</dbReference>
<dbReference type="FunFam" id="2.10.50.30:FF:000004">
    <property type="entry name" value="Taste receptor type 1 member 3-like protein"/>
    <property type="match status" value="1"/>
</dbReference>
<evidence type="ECO:0000256" key="6">
    <source>
        <dbReference type="ARBA" id="ARBA00023040"/>
    </source>
</evidence>
<keyword evidence="7 12" id="KW-0472">Membrane</keyword>
<gene>
    <name evidence="15" type="ORF">GDO81_008098</name>
</gene>
<feature type="transmembrane region" description="Helical" evidence="12">
    <location>
        <begin position="778"/>
        <end position="799"/>
    </location>
</feature>
<dbReference type="AlphaFoldDB" id="A0AAV7CC00"/>
<feature type="transmembrane region" description="Helical" evidence="12">
    <location>
        <begin position="699"/>
        <end position="721"/>
    </location>
</feature>
<feature type="transmembrane region" description="Helical" evidence="12">
    <location>
        <begin position="625"/>
        <end position="648"/>
    </location>
</feature>
<evidence type="ECO:0000259" key="14">
    <source>
        <dbReference type="PROSITE" id="PS50259"/>
    </source>
</evidence>
<dbReference type="GO" id="GO:0005886">
    <property type="term" value="C:plasma membrane"/>
    <property type="evidence" value="ECO:0007669"/>
    <property type="project" value="UniProtKB-SubCell"/>
</dbReference>
<dbReference type="GO" id="GO:0050909">
    <property type="term" value="P:sensory perception of taste"/>
    <property type="evidence" value="ECO:0007669"/>
    <property type="project" value="UniProtKB-ARBA"/>
</dbReference>
<feature type="transmembrane region" description="Helical" evidence="12">
    <location>
        <begin position="811"/>
        <end position="836"/>
    </location>
</feature>
<feature type="domain" description="G-protein coupled receptors family 3 profile" evidence="14">
    <location>
        <begin position="590"/>
        <end position="849"/>
    </location>
</feature>
<dbReference type="Pfam" id="PF07562">
    <property type="entry name" value="NCD3G"/>
    <property type="match status" value="1"/>
</dbReference>
<feature type="chain" id="PRO_5043742425" description="G-protein coupled receptors family 3 profile domain-containing protein" evidence="13">
    <location>
        <begin position="20"/>
        <end position="849"/>
    </location>
</feature>
<dbReference type="InterPro" id="IPR000337">
    <property type="entry name" value="GPCR_3"/>
</dbReference>
<evidence type="ECO:0000256" key="7">
    <source>
        <dbReference type="ARBA" id="ARBA00023136"/>
    </source>
</evidence>
<dbReference type="Proteomes" id="UP000824782">
    <property type="component" value="Unassembled WGS sequence"/>
</dbReference>
<dbReference type="Pfam" id="PF00003">
    <property type="entry name" value="7tm_3"/>
    <property type="match status" value="1"/>
</dbReference>
<name>A0AAV7CC00_ENGPU</name>
<comment type="similarity">
    <text evidence="11">Belongs to the G-protein coupled receptor 3 family. TAS1R subfamily.</text>
</comment>
<keyword evidence="9" id="KW-0325">Glycoprotein</keyword>
<keyword evidence="5 12" id="KW-1133">Transmembrane helix</keyword>
<feature type="transmembrane region" description="Helical" evidence="12">
    <location>
        <begin position="744"/>
        <end position="766"/>
    </location>
</feature>
<keyword evidence="6" id="KW-0297">G-protein coupled receptor</keyword>
<dbReference type="InterPro" id="IPR038550">
    <property type="entry name" value="GPCR_3_9-Cys_sf"/>
</dbReference>
<dbReference type="PROSITE" id="PS50259">
    <property type="entry name" value="G_PROTEIN_RECEP_F3_4"/>
    <property type="match status" value="1"/>
</dbReference>
<feature type="signal peptide" evidence="13">
    <location>
        <begin position="1"/>
        <end position="19"/>
    </location>
</feature>
<organism evidence="15 16">
    <name type="scientific">Engystomops pustulosus</name>
    <name type="common">Tungara frog</name>
    <name type="synonym">Physalaemus pustulosus</name>
    <dbReference type="NCBI Taxonomy" id="76066"/>
    <lineage>
        <taxon>Eukaryota</taxon>
        <taxon>Metazoa</taxon>
        <taxon>Chordata</taxon>
        <taxon>Craniata</taxon>
        <taxon>Vertebrata</taxon>
        <taxon>Euteleostomi</taxon>
        <taxon>Amphibia</taxon>
        <taxon>Batrachia</taxon>
        <taxon>Anura</taxon>
        <taxon>Neobatrachia</taxon>
        <taxon>Hyloidea</taxon>
        <taxon>Leptodactylidae</taxon>
        <taxon>Leiuperinae</taxon>
        <taxon>Engystomops</taxon>
    </lineage>
</organism>
<evidence type="ECO:0000313" key="16">
    <source>
        <dbReference type="Proteomes" id="UP000824782"/>
    </source>
</evidence>
<dbReference type="SUPFAM" id="SSF53822">
    <property type="entry name" value="Periplasmic binding protein-like I"/>
    <property type="match status" value="1"/>
</dbReference>
<sequence length="849" mass="95145">MKLLLHLIYISLCWTPVQMCFEESVAYLPGDVMIGGLFSIHTGVSNLLERTENDSFVCKSLYVRSMIDSLSMVYAIETINNTTLLQGIKLGYQIHDSCSYTLKAMKSTFKFIPDSAILQNSTDCSYVKNKGSIKAVVGEVYSEISIAVSRLLGLYLIPQISPASSAATLSDKIKFPSFLRTIPSDTHQTRAIVELIKEFQWNWVGIISSDDEYGRSAQDHLNSLIQEAGICTAFARTVPSYVDDPLLPSSLEKALTDISNSSTNVVIVIAKDTIVSKLIKHCIQKNISKIWIASDSWSNSREMLSIENIGMAGTFLGINFKMGNVTGFKDYLSNLQSLGHGTINDFLEEYKELRFGCTEEYRKYLQCVQSSSRNCFYNGSLELKSPFACQMDNLSFVNDDYLVKNIEWSKTYSTHLAVYAVANALKKVLCTNGVCEKKFDFSPKQLLGELKNGTFSYNGETFHFNSSGDLVIGYDVITWQTTNTTRAIKIIGNYETLQSKIHINRSLIKWNTVSNQVPFSNCSSSCNPGFYRKYSVISCCYECVPCAKDYYSPIADSAVCLECPSWQWSMSKSDRCTNRTIEYFQWNDPYAISLLVFSAIAFVLVLLTGALFVKHFDSPAVKAAGGHYTFVMMISLLISLTGIGFFIGEPNNVICKVRQPLYGISFTISVSCILVKAIRILLAFESAKKGKVILQLKSLPVIVIFVGSGVQVIICILWLLLNGPYRKDDTLNDRIILKCDEGSYAAFGIMLGYIGFLALICFLLAYKGRKLPEKYNEARCITFSMLVYMFVWILFIPIYKNTTTDRYLSAVQAVAILASIYAVISCHLLPGCYILVFKRESCTREKYLE</sequence>
<dbReference type="InterPro" id="IPR028082">
    <property type="entry name" value="Peripla_BP_I"/>
</dbReference>
<dbReference type="InterPro" id="IPR009030">
    <property type="entry name" value="Growth_fac_rcpt_cys_sf"/>
</dbReference>
<dbReference type="Gene3D" id="3.40.50.2300">
    <property type="match status" value="2"/>
</dbReference>
<evidence type="ECO:0000313" key="15">
    <source>
        <dbReference type="EMBL" id="KAG8582538.1"/>
    </source>
</evidence>
<dbReference type="InterPro" id="IPR000068">
    <property type="entry name" value="GPCR_3_Ca_sens_rcpt-rel"/>
</dbReference>
<evidence type="ECO:0000256" key="11">
    <source>
        <dbReference type="ARBA" id="ARBA00038492"/>
    </source>
</evidence>
<protein>
    <recommendedName>
        <fullName evidence="14">G-protein coupled receptors family 3 profile domain-containing protein</fullName>
    </recommendedName>
</protein>
<keyword evidence="8" id="KW-0675">Receptor</keyword>
<keyword evidence="3 12" id="KW-0812">Transmembrane</keyword>
<dbReference type="Gene3D" id="2.10.50.30">
    <property type="entry name" value="GPCR, family 3, nine cysteines domain"/>
    <property type="match status" value="1"/>
</dbReference>
<dbReference type="PANTHER" id="PTHR24061:SF550">
    <property type="entry name" value="G-PROTEIN COUPLED RECEPTOR FAMILY C GROUP 6 MEMBER A-LIKE"/>
    <property type="match status" value="1"/>
</dbReference>
<dbReference type="GO" id="GO:0004930">
    <property type="term" value="F:G protein-coupled receptor activity"/>
    <property type="evidence" value="ECO:0007669"/>
    <property type="project" value="UniProtKB-KW"/>
</dbReference>
<dbReference type="InterPro" id="IPR011500">
    <property type="entry name" value="GPCR_3_9-Cys_dom"/>
</dbReference>
<dbReference type="InterPro" id="IPR017978">
    <property type="entry name" value="GPCR_3_C"/>
</dbReference>
<feature type="transmembrane region" description="Helical" evidence="12">
    <location>
        <begin position="660"/>
        <end position="678"/>
    </location>
</feature>
<evidence type="ECO:0000256" key="13">
    <source>
        <dbReference type="SAM" id="SignalP"/>
    </source>
</evidence>
<evidence type="ECO:0000256" key="1">
    <source>
        <dbReference type="ARBA" id="ARBA00004651"/>
    </source>
</evidence>
<evidence type="ECO:0000256" key="3">
    <source>
        <dbReference type="ARBA" id="ARBA00022692"/>
    </source>
</evidence>
<accession>A0AAV7CC00</accession>
<dbReference type="SUPFAM" id="SSF57184">
    <property type="entry name" value="Growth factor receptor domain"/>
    <property type="match status" value="1"/>
</dbReference>
<dbReference type="PRINTS" id="PR00248">
    <property type="entry name" value="GPCRMGR"/>
</dbReference>
<evidence type="ECO:0000256" key="2">
    <source>
        <dbReference type="ARBA" id="ARBA00022475"/>
    </source>
</evidence>
<feature type="non-terminal residue" evidence="15">
    <location>
        <position position="849"/>
    </location>
</feature>
<keyword evidence="4 13" id="KW-0732">Signal</keyword>
<dbReference type="PANTHER" id="PTHR24061">
    <property type="entry name" value="CALCIUM-SENSING RECEPTOR-RELATED"/>
    <property type="match status" value="1"/>
</dbReference>
<evidence type="ECO:0000256" key="12">
    <source>
        <dbReference type="SAM" id="Phobius"/>
    </source>
</evidence>
<evidence type="ECO:0000256" key="5">
    <source>
        <dbReference type="ARBA" id="ARBA00022989"/>
    </source>
</evidence>
<evidence type="ECO:0000256" key="9">
    <source>
        <dbReference type="ARBA" id="ARBA00023180"/>
    </source>
</evidence>
<dbReference type="EMBL" id="WNYA01000003">
    <property type="protein sequence ID" value="KAG8582538.1"/>
    <property type="molecule type" value="Genomic_DNA"/>
</dbReference>
<dbReference type="FunFam" id="3.40.50.2300:FF:000016">
    <property type="entry name" value="Taste 1 receptor member 2"/>
    <property type="match status" value="1"/>
</dbReference>
<dbReference type="InterPro" id="IPR001828">
    <property type="entry name" value="ANF_lig-bd_rcpt"/>
</dbReference>
<evidence type="ECO:0000256" key="10">
    <source>
        <dbReference type="ARBA" id="ARBA00023224"/>
    </source>
</evidence>
<keyword evidence="16" id="KW-1185">Reference proteome</keyword>
<comment type="subcellular location">
    <subcellularLocation>
        <location evidence="1">Cell membrane</location>
        <topology evidence="1">Multi-pass membrane protein</topology>
    </subcellularLocation>
</comment>
<feature type="transmembrane region" description="Helical" evidence="12">
    <location>
        <begin position="590"/>
        <end position="613"/>
    </location>
</feature>
<evidence type="ECO:0000256" key="4">
    <source>
        <dbReference type="ARBA" id="ARBA00022729"/>
    </source>
</evidence>
<evidence type="ECO:0000256" key="8">
    <source>
        <dbReference type="ARBA" id="ARBA00023170"/>
    </source>
</evidence>
<reference evidence="15" key="1">
    <citation type="thesis" date="2020" institute="ProQuest LLC" country="789 East Eisenhower Parkway, Ann Arbor, MI, USA">
        <title>Comparative Genomics and Chromosome Evolution.</title>
        <authorList>
            <person name="Mudd A.B."/>
        </authorList>
    </citation>
    <scope>NUCLEOTIDE SEQUENCE</scope>
    <source>
        <strain evidence="15">237g6f4</strain>
        <tissue evidence="15">Blood</tissue>
    </source>
</reference>
<comment type="caution">
    <text evidence="15">The sequence shown here is derived from an EMBL/GenBank/DDBJ whole genome shotgun (WGS) entry which is preliminary data.</text>
</comment>
<keyword evidence="2" id="KW-1003">Cell membrane</keyword>